<evidence type="ECO:0000313" key="2">
    <source>
        <dbReference type="EMBL" id="PZX43698.1"/>
    </source>
</evidence>
<reference evidence="2 3" key="1">
    <citation type="submission" date="2018-06" db="EMBL/GenBank/DDBJ databases">
        <title>Genomic Encyclopedia of Archaeal and Bacterial Type Strains, Phase II (KMG-II): from individual species to whole genera.</title>
        <authorList>
            <person name="Goeker M."/>
        </authorList>
    </citation>
    <scope>NUCLEOTIDE SEQUENCE [LARGE SCALE GENOMIC DNA]</scope>
    <source>
        <strain evidence="2 3">DSM 17205</strain>
    </source>
</reference>
<keyword evidence="3" id="KW-1185">Reference proteome</keyword>
<dbReference type="PANTHER" id="PTHR37466:SF1">
    <property type="entry name" value="SLR1628 PROTEIN"/>
    <property type="match status" value="1"/>
</dbReference>
<feature type="chain" id="PRO_5045540479" description="DUF2237 domain-containing protein" evidence="1">
    <location>
        <begin position="21"/>
        <end position="146"/>
    </location>
</feature>
<dbReference type="InterPro" id="IPR018714">
    <property type="entry name" value="DUF2237"/>
</dbReference>
<dbReference type="Pfam" id="PF09996">
    <property type="entry name" value="DUF2237"/>
    <property type="match status" value="1"/>
</dbReference>
<accession>A0ABX5Q0V4</accession>
<dbReference type="Proteomes" id="UP000248584">
    <property type="component" value="Unassembled WGS sequence"/>
</dbReference>
<name>A0ABX5Q0V4_9FLAO</name>
<organism evidence="2 3">
    <name type="scientific">Nonlabens dokdonensis</name>
    <dbReference type="NCBI Taxonomy" id="328515"/>
    <lineage>
        <taxon>Bacteria</taxon>
        <taxon>Pseudomonadati</taxon>
        <taxon>Bacteroidota</taxon>
        <taxon>Flavobacteriia</taxon>
        <taxon>Flavobacteriales</taxon>
        <taxon>Flavobacteriaceae</taxon>
        <taxon>Nonlabens</taxon>
    </lineage>
</organism>
<dbReference type="EMBL" id="QKZR01000001">
    <property type="protein sequence ID" value="PZX43698.1"/>
    <property type="molecule type" value="Genomic_DNA"/>
</dbReference>
<dbReference type="Gene3D" id="3.30.56.110">
    <property type="entry name" value="Protein of unknown function DUF2237"/>
    <property type="match status" value="1"/>
</dbReference>
<evidence type="ECO:0008006" key="4">
    <source>
        <dbReference type="Google" id="ProtNLM"/>
    </source>
</evidence>
<sequence>MYSKFLTLVLTLFIYSTSMSQTTEKPKALNVLGTTLESCCIDPMTGYWRDGYCRTANEDQGTHVVCAIMTQEFLDFTKSKGNDLTRPIPAYQFPGLKPGDKWCLCILRWLEAEKVGKAPKVSLKSTDDKALEYTTIELLQKYVVDE</sequence>
<evidence type="ECO:0000256" key="1">
    <source>
        <dbReference type="SAM" id="SignalP"/>
    </source>
</evidence>
<feature type="signal peptide" evidence="1">
    <location>
        <begin position="1"/>
        <end position="20"/>
    </location>
</feature>
<proteinExistence type="predicted"/>
<evidence type="ECO:0000313" key="3">
    <source>
        <dbReference type="Proteomes" id="UP000248584"/>
    </source>
</evidence>
<gene>
    <name evidence="2" type="ORF">LX97_00700</name>
</gene>
<protein>
    <recommendedName>
        <fullName evidence="4">DUF2237 domain-containing protein</fullName>
    </recommendedName>
</protein>
<comment type="caution">
    <text evidence="2">The sequence shown here is derived from an EMBL/GenBank/DDBJ whole genome shotgun (WGS) entry which is preliminary data.</text>
</comment>
<dbReference type="PANTHER" id="PTHR37466">
    <property type="entry name" value="SLR1628 PROTEIN"/>
    <property type="match status" value="1"/>
</dbReference>
<keyword evidence="1" id="KW-0732">Signal</keyword>